<organism evidence="1">
    <name type="scientific">Anguilla anguilla</name>
    <name type="common">European freshwater eel</name>
    <name type="synonym">Muraena anguilla</name>
    <dbReference type="NCBI Taxonomy" id="7936"/>
    <lineage>
        <taxon>Eukaryota</taxon>
        <taxon>Metazoa</taxon>
        <taxon>Chordata</taxon>
        <taxon>Craniata</taxon>
        <taxon>Vertebrata</taxon>
        <taxon>Euteleostomi</taxon>
        <taxon>Actinopterygii</taxon>
        <taxon>Neopterygii</taxon>
        <taxon>Teleostei</taxon>
        <taxon>Anguilliformes</taxon>
        <taxon>Anguillidae</taxon>
        <taxon>Anguilla</taxon>
    </lineage>
</organism>
<name>A0A0E9P517_ANGAN</name>
<dbReference type="AlphaFoldDB" id="A0A0E9P517"/>
<proteinExistence type="predicted"/>
<evidence type="ECO:0000313" key="1">
    <source>
        <dbReference type="EMBL" id="JAG99405.1"/>
    </source>
</evidence>
<reference evidence="1" key="1">
    <citation type="submission" date="2014-11" db="EMBL/GenBank/DDBJ databases">
        <authorList>
            <person name="Amaro Gonzalez C."/>
        </authorList>
    </citation>
    <scope>NUCLEOTIDE SEQUENCE</scope>
</reference>
<accession>A0A0E9P517</accession>
<reference evidence="1" key="2">
    <citation type="journal article" date="2015" name="Fish Shellfish Immunol.">
        <title>Early steps in the European eel (Anguilla anguilla)-Vibrio vulnificus interaction in the gills: Role of the RtxA13 toxin.</title>
        <authorList>
            <person name="Callol A."/>
            <person name="Pajuelo D."/>
            <person name="Ebbesson L."/>
            <person name="Teles M."/>
            <person name="MacKenzie S."/>
            <person name="Amaro C."/>
        </authorList>
    </citation>
    <scope>NUCLEOTIDE SEQUENCE</scope>
</reference>
<sequence>MGREDLVMNRCQEVETTNLSTQANTSIERPVFWHKYFPTSTNSSGSLYIDRIQ</sequence>
<dbReference type="EMBL" id="GBXM01109171">
    <property type="protein sequence ID" value="JAG99405.1"/>
    <property type="molecule type" value="Transcribed_RNA"/>
</dbReference>
<protein>
    <submittedName>
        <fullName evidence="1">Uncharacterized protein</fullName>
    </submittedName>
</protein>